<keyword evidence="9" id="KW-1185">Reference proteome</keyword>
<proteinExistence type="predicted"/>
<evidence type="ECO:0000256" key="2">
    <source>
        <dbReference type="ARBA" id="ARBA00023125"/>
    </source>
</evidence>
<dbReference type="EMBL" id="JPRM01000012">
    <property type="protein sequence ID" value="KFF16957.1"/>
    <property type="molecule type" value="Genomic_DNA"/>
</dbReference>
<dbReference type="Pfam" id="PF12833">
    <property type="entry name" value="HTH_18"/>
    <property type="match status" value="1"/>
</dbReference>
<keyword evidence="1" id="KW-0805">Transcription regulation</keyword>
<protein>
    <submittedName>
        <fullName evidence="7">AraC family transcriptional regulator</fullName>
    </submittedName>
</protein>
<dbReference type="Proteomes" id="UP000028712">
    <property type="component" value="Unassembled WGS sequence"/>
</dbReference>
<keyword evidence="3" id="KW-0804">Transcription</keyword>
<dbReference type="InterPro" id="IPR018060">
    <property type="entry name" value="HTH_AraC"/>
</dbReference>
<name>A0A086AJU3_FLAHY</name>
<dbReference type="InterPro" id="IPR011990">
    <property type="entry name" value="TPR-like_helical_dom_sf"/>
</dbReference>
<evidence type="ECO:0000259" key="5">
    <source>
        <dbReference type="PROSITE" id="PS01124"/>
    </source>
</evidence>
<dbReference type="STRING" id="991.IW20_09335"/>
<sequence length="568" mass="66505">MKYFILIVLLLFTTALFSQKKETFVIPDSLKGTSFKELEKRFEDYFISKKTKALYADVYYKKSKQQKDKIIQANGLYMAAMSTTNDAVALQYADTIIALTKKSNDFNYPAKGYILKSNFLMKKMDLKASLTNILEAEKYSLRKGNIEQNLLVNQQIALIKIELGKSKEALPLIIKNYNHFKSKNIHSINYVYTTWVLADIYIRLKKIDTALYYIKDLQKQINSDNRFYKYLIMYEGICYNYKKEFLKSAVLLDKAIIILTPTSDKLNLAISYYYRGKNILQNEKDIDKAIYNFETADSILVKSGLNTIDLRNNCIQLIEIYKKLKNNEKQLYYLNRLLEIDSYISKNDIILGEQINKNYDTPHLLLQKENVILKINQEKRIYIGIGFIVLIGLGFSLFYLLKTKKEKQLYENRLNELLHIHNEENKKNEIDKSALETVIEPNENNQKTIVLPKEKANEILGKIAEFEKNKGYLEPNINLADFAKRLETNSTYLSKTINQYKNKNFSQYINDLRIEDTITRLREDKKFRNYSIKAIAEEVGFSNSESFSKAFFKKTGYQPSYFIKNTEQ</sequence>
<dbReference type="eggNOG" id="COG2207">
    <property type="taxonomic scope" value="Bacteria"/>
</dbReference>
<evidence type="ECO:0000313" key="7">
    <source>
        <dbReference type="EMBL" id="OXA97750.1"/>
    </source>
</evidence>
<reference evidence="7 9" key="2">
    <citation type="submission" date="2016-11" db="EMBL/GenBank/DDBJ databases">
        <title>Whole genomes of Flavobacteriaceae.</title>
        <authorList>
            <person name="Stine C."/>
            <person name="Li C."/>
            <person name="Tadesse D."/>
        </authorList>
    </citation>
    <scope>NUCLEOTIDE SEQUENCE [LARGE SCALE GENOMIC DNA]</scope>
    <source>
        <strain evidence="7 9">ATCC 29551</strain>
    </source>
</reference>
<keyword evidence="4" id="KW-1133">Transmembrane helix</keyword>
<evidence type="ECO:0000256" key="3">
    <source>
        <dbReference type="ARBA" id="ARBA00023163"/>
    </source>
</evidence>
<dbReference type="SMART" id="SM00342">
    <property type="entry name" value="HTH_ARAC"/>
    <property type="match status" value="1"/>
</dbReference>
<dbReference type="EMBL" id="MUGY01000002">
    <property type="protein sequence ID" value="OXA97750.1"/>
    <property type="molecule type" value="Genomic_DNA"/>
</dbReference>
<keyword evidence="4" id="KW-0472">Membrane</keyword>
<dbReference type="Proteomes" id="UP000198424">
    <property type="component" value="Unassembled WGS sequence"/>
</dbReference>
<accession>A0A086AJU3</accession>
<dbReference type="Gene3D" id="1.25.40.10">
    <property type="entry name" value="Tetratricopeptide repeat domain"/>
    <property type="match status" value="1"/>
</dbReference>
<feature type="transmembrane region" description="Helical" evidence="4">
    <location>
        <begin position="381"/>
        <end position="401"/>
    </location>
</feature>
<reference evidence="6 8" key="1">
    <citation type="submission" date="2014-07" db="EMBL/GenBank/DDBJ databases">
        <title>Genome of Flavobacterium hydatis DSM 2063.</title>
        <authorList>
            <person name="Pipes S.E."/>
            <person name="Stropko S.J."/>
            <person name="Newman J.D."/>
        </authorList>
    </citation>
    <scope>NUCLEOTIDE SEQUENCE [LARGE SCALE GENOMIC DNA]</scope>
    <source>
        <strain evidence="6 8">DSM 2063</strain>
    </source>
</reference>
<organism evidence="6 8">
    <name type="scientific">Flavobacterium hydatis</name>
    <name type="common">Cytophaga aquatilis</name>
    <dbReference type="NCBI Taxonomy" id="991"/>
    <lineage>
        <taxon>Bacteria</taxon>
        <taxon>Pseudomonadati</taxon>
        <taxon>Bacteroidota</taxon>
        <taxon>Flavobacteriia</taxon>
        <taxon>Flavobacteriales</taxon>
        <taxon>Flavobacteriaceae</taxon>
        <taxon>Flavobacterium</taxon>
    </lineage>
</organism>
<dbReference type="OrthoDB" id="5295174at2"/>
<dbReference type="InterPro" id="IPR009057">
    <property type="entry name" value="Homeodomain-like_sf"/>
</dbReference>
<evidence type="ECO:0000313" key="9">
    <source>
        <dbReference type="Proteomes" id="UP000198424"/>
    </source>
</evidence>
<dbReference type="PANTHER" id="PTHR43280">
    <property type="entry name" value="ARAC-FAMILY TRANSCRIPTIONAL REGULATOR"/>
    <property type="match status" value="1"/>
</dbReference>
<dbReference type="GO" id="GO:0043565">
    <property type="term" value="F:sequence-specific DNA binding"/>
    <property type="evidence" value="ECO:0007669"/>
    <property type="project" value="InterPro"/>
</dbReference>
<dbReference type="SUPFAM" id="SSF46689">
    <property type="entry name" value="Homeodomain-like"/>
    <property type="match status" value="1"/>
</dbReference>
<dbReference type="RefSeq" id="WP_035621142.1">
    <property type="nucleotide sequence ID" value="NZ_JBEWQG010000007.1"/>
</dbReference>
<evidence type="ECO:0000313" key="8">
    <source>
        <dbReference type="Proteomes" id="UP000028712"/>
    </source>
</evidence>
<dbReference type="PANTHER" id="PTHR43280:SF29">
    <property type="entry name" value="ARAC-FAMILY TRANSCRIPTIONAL REGULATOR"/>
    <property type="match status" value="1"/>
</dbReference>
<keyword evidence="4" id="KW-0812">Transmembrane</keyword>
<dbReference type="Gene3D" id="1.10.10.60">
    <property type="entry name" value="Homeodomain-like"/>
    <property type="match status" value="2"/>
</dbReference>
<dbReference type="AlphaFoldDB" id="A0A086AJU3"/>
<evidence type="ECO:0000256" key="1">
    <source>
        <dbReference type="ARBA" id="ARBA00023015"/>
    </source>
</evidence>
<dbReference type="GO" id="GO:0003700">
    <property type="term" value="F:DNA-binding transcription factor activity"/>
    <property type="evidence" value="ECO:0007669"/>
    <property type="project" value="InterPro"/>
</dbReference>
<keyword evidence="2" id="KW-0238">DNA-binding</keyword>
<comment type="caution">
    <text evidence="6">The sequence shown here is derived from an EMBL/GenBank/DDBJ whole genome shotgun (WGS) entry which is preliminary data.</text>
</comment>
<gene>
    <name evidence="7" type="ORF">B0A62_02510</name>
    <name evidence="6" type="ORF">IW20_09335</name>
</gene>
<dbReference type="PROSITE" id="PS01124">
    <property type="entry name" value="HTH_ARAC_FAMILY_2"/>
    <property type="match status" value="1"/>
</dbReference>
<feature type="domain" description="HTH araC/xylS-type" evidence="5">
    <location>
        <begin position="457"/>
        <end position="565"/>
    </location>
</feature>
<evidence type="ECO:0000256" key="4">
    <source>
        <dbReference type="SAM" id="Phobius"/>
    </source>
</evidence>
<evidence type="ECO:0000313" key="6">
    <source>
        <dbReference type="EMBL" id="KFF16957.1"/>
    </source>
</evidence>
<dbReference type="SUPFAM" id="SSF48452">
    <property type="entry name" value="TPR-like"/>
    <property type="match status" value="1"/>
</dbReference>